<evidence type="ECO:0000313" key="2">
    <source>
        <dbReference type="Proteomes" id="UP000610459"/>
    </source>
</evidence>
<protein>
    <submittedName>
        <fullName evidence="1">Uncharacterized protein</fullName>
    </submittedName>
</protein>
<reference evidence="1 2" key="1">
    <citation type="journal article" date="2020" name="FEMS Microbiol. Ecol.">
        <title>Temporal dynamics of bacterial communities during seed development and maturation.</title>
        <authorList>
            <person name="Chesneau G."/>
            <person name="Torres-Cortes G."/>
            <person name="Briand M."/>
            <person name="Darrasse A."/>
            <person name="Preveaux A."/>
            <person name="Marais C."/>
            <person name="Jacques M.A."/>
            <person name="Shade A."/>
            <person name="Barret M."/>
        </authorList>
    </citation>
    <scope>NUCLEOTIDE SEQUENCE [LARGE SCALE GENOMIC DNA]</scope>
    <source>
        <strain evidence="1 2">CFBP13709</strain>
    </source>
</reference>
<dbReference type="EMBL" id="JACYNR010000112">
    <property type="protein sequence ID" value="MBD8129402.1"/>
    <property type="molecule type" value="Genomic_DNA"/>
</dbReference>
<dbReference type="Proteomes" id="UP000610459">
    <property type="component" value="Unassembled WGS sequence"/>
</dbReference>
<proteinExistence type="predicted"/>
<gene>
    <name evidence="1" type="ORF">IFT41_25270</name>
</gene>
<sequence length="47" mass="5661">MPKKHVMYQAELHKNLARVEFCKAFNPKVAEKLRQILDEHKAKEKRQ</sequence>
<comment type="caution">
    <text evidence="1">The sequence shown here is derived from an EMBL/GenBank/DDBJ whole genome shotgun (WGS) entry which is preliminary data.</text>
</comment>
<keyword evidence="2" id="KW-1185">Reference proteome</keyword>
<accession>A0ACC5PVZ6</accession>
<organism evidence="1 2">
    <name type="scientific">Enterobacter agglomerans</name>
    <name type="common">Erwinia herbicola</name>
    <name type="synonym">Pantoea agglomerans</name>
    <dbReference type="NCBI Taxonomy" id="549"/>
    <lineage>
        <taxon>Bacteria</taxon>
        <taxon>Pseudomonadati</taxon>
        <taxon>Pseudomonadota</taxon>
        <taxon>Gammaproteobacteria</taxon>
        <taxon>Enterobacterales</taxon>
        <taxon>Erwiniaceae</taxon>
        <taxon>Pantoea</taxon>
        <taxon>Pantoea agglomerans group</taxon>
    </lineage>
</organism>
<name>A0ACC5PVZ6_ENTAG</name>
<evidence type="ECO:0000313" key="1">
    <source>
        <dbReference type="EMBL" id="MBD8129402.1"/>
    </source>
</evidence>